<dbReference type="AlphaFoldDB" id="A0A813HN54"/>
<comment type="caution">
    <text evidence="1">The sequence shown here is derived from an EMBL/GenBank/DDBJ whole genome shotgun (WGS) entry which is preliminary data.</text>
</comment>
<evidence type="ECO:0000313" key="3">
    <source>
        <dbReference type="Proteomes" id="UP000654075"/>
    </source>
</evidence>
<keyword evidence="3" id="KW-1185">Reference proteome</keyword>
<dbReference type="Proteomes" id="UP000626109">
    <property type="component" value="Unassembled WGS sequence"/>
</dbReference>
<dbReference type="EMBL" id="CAJNNV010032306">
    <property type="protein sequence ID" value="CAE8639582.1"/>
    <property type="molecule type" value="Genomic_DNA"/>
</dbReference>
<gene>
    <name evidence="1" type="ORF">PGLA1383_LOCUS54608</name>
    <name evidence="2" type="ORF">PGLA2088_LOCUS4660</name>
</gene>
<dbReference type="EMBL" id="CAJNNW010004271">
    <property type="protein sequence ID" value="CAE8646273.1"/>
    <property type="molecule type" value="Genomic_DNA"/>
</dbReference>
<reference evidence="1" key="1">
    <citation type="submission" date="2021-02" db="EMBL/GenBank/DDBJ databases">
        <authorList>
            <person name="Dougan E. K."/>
            <person name="Rhodes N."/>
            <person name="Thang M."/>
            <person name="Chan C."/>
        </authorList>
    </citation>
    <scope>NUCLEOTIDE SEQUENCE</scope>
</reference>
<sequence>MSTYVPTARNKNLPLFYSYSSCGAKDQWIEEEPKLGGHGCQCIGFDNIPGTTKYQISPTETASYPAEAGGTCSAWDMDNHPACAVQENKPDWCSKKWCYVDPCTCNVFVPPRLSKFLPTTKLRGIAVYYSYETCGEKDTFSSDECVAQTSLEACGKNSNCGWNGSACLGWERMQNSFCTEGKERTSAAQVTALAAAPAANFDCATASSVTATPATHAKSGSVMVRPFAALLALIALPCAA</sequence>
<accession>A0A813HN54</accession>
<organism evidence="1 3">
    <name type="scientific">Polarella glacialis</name>
    <name type="common">Dinoflagellate</name>
    <dbReference type="NCBI Taxonomy" id="89957"/>
    <lineage>
        <taxon>Eukaryota</taxon>
        <taxon>Sar</taxon>
        <taxon>Alveolata</taxon>
        <taxon>Dinophyceae</taxon>
        <taxon>Suessiales</taxon>
        <taxon>Suessiaceae</taxon>
        <taxon>Polarella</taxon>
    </lineage>
</organism>
<name>A0A813HN54_POLGL</name>
<dbReference type="OrthoDB" id="421940at2759"/>
<protein>
    <submittedName>
        <fullName evidence="1">Uncharacterized protein</fullName>
    </submittedName>
</protein>
<dbReference type="Proteomes" id="UP000654075">
    <property type="component" value="Unassembled WGS sequence"/>
</dbReference>
<evidence type="ECO:0000313" key="2">
    <source>
        <dbReference type="EMBL" id="CAE8646273.1"/>
    </source>
</evidence>
<proteinExistence type="predicted"/>
<evidence type="ECO:0000313" key="1">
    <source>
        <dbReference type="EMBL" id="CAE8639582.1"/>
    </source>
</evidence>